<dbReference type="Proteomes" id="UP000830434">
    <property type="component" value="Chromosome"/>
</dbReference>
<feature type="region of interest" description="Disordered" evidence="1">
    <location>
        <begin position="1"/>
        <end position="33"/>
    </location>
</feature>
<dbReference type="KEGG" id="haxz:M0R88_05260"/>
<evidence type="ECO:0000313" key="3">
    <source>
        <dbReference type="EMBL" id="UPW01514.1"/>
    </source>
</evidence>
<reference evidence="3" key="1">
    <citation type="submission" date="2022-04" db="EMBL/GenBank/DDBJ databases">
        <title>Diverse halophilic archaea isolated from saline environments.</title>
        <authorList>
            <person name="Cui H.-L."/>
        </authorList>
    </citation>
    <scope>NUCLEOTIDE SEQUENCE</scope>
    <source>
        <strain evidence="3">XZYJT40</strain>
    </source>
</reference>
<name>A0A8U0IMV5_9EURY</name>
<dbReference type="InterPro" id="IPR040624">
    <property type="entry name" value="HalOD1"/>
</dbReference>
<proteinExistence type="predicted"/>
<protein>
    <recommendedName>
        <fullName evidence="2">Halobacterial output domain-containing protein</fullName>
    </recommendedName>
</protein>
<sequence>MHEPDSLAATAVDLGDRSQTVHSASNDPDDDEPLARTILDALAEASDRPVDELSVRLYDVVDPDALNDLFRPTRSGPARDGGRVAFTLGEFVVELHASGNVFVRKTC</sequence>
<dbReference type="EMBL" id="CP096658">
    <property type="protein sequence ID" value="UPW01514.1"/>
    <property type="molecule type" value="Genomic_DNA"/>
</dbReference>
<feature type="compositionally biased region" description="Polar residues" evidence="1">
    <location>
        <begin position="17"/>
        <end position="26"/>
    </location>
</feature>
<accession>A0A8U0IMV5</accession>
<dbReference type="Pfam" id="PF18545">
    <property type="entry name" value="HalOD1"/>
    <property type="match status" value="1"/>
</dbReference>
<dbReference type="RefSeq" id="WP_248655914.1">
    <property type="nucleotide sequence ID" value="NZ_CP096658.1"/>
</dbReference>
<evidence type="ECO:0000313" key="4">
    <source>
        <dbReference type="Proteomes" id="UP000830434"/>
    </source>
</evidence>
<feature type="domain" description="Halobacterial output" evidence="2">
    <location>
        <begin position="30"/>
        <end position="104"/>
    </location>
</feature>
<evidence type="ECO:0000259" key="2">
    <source>
        <dbReference type="Pfam" id="PF18545"/>
    </source>
</evidence>
<organism evidence="3 4">
    <name type="scientific">Halorussus gelatinilyticus</name>
    <dbReference type="NCBI Taxonomy" id="2937524"/>
    <lineage>
        <taxon>Archaea</taxon>
        <taxon>Methanobacteriati</taxon>
        <taxon>Methanobacteriota</taxon>
        <taxon>Stenosarchaea group</taxon>
        <taxon>Halobacteria</taxon>
        <taxon>Halobacteriales</taxon>
        <taxon>Haladaptataceae</taxon>
        <taxon>Halorussus</taxon>
    </lineage>
</organism>
<dbReference type="GeneID" id="72189241"/>
<gene>
    <name evidence="3" type="ORF">M0R88_05260</name>
</gene>
<keyword evidence="4" id="KW-1185">Reference proteome</keyword>
<evidence type="ECO:0000256" key="1">
    <source>
        <dbReference type="SAM" id="MobiDB-lite"/>
    </source>
</evidence>
<dbReference type="AlphaFoldDB" id="A0A8U0IMV5"/>